<dbReference type="Gramene" id="OMO76612">
    <property type="protein sequence ID" value="OMO76612"/>
    <property type="gene ID" value="CCACVL1_15549"/>
</dbReference>
<comment type="caution">
    <text evidence="2">The sequence shown here is derived from an EMBL/GenBank/DDBJ whole genome shotgun (WGS) entry which is preliminary data.</text>
</comment>
<dbReference type="Proteomes" id="UP000188268">
    <property type="component" value="Unassembled WGS sequence"/>
</dbReference>
<proteinExistence type="predicted"/>
<accession>A0A1R3I203</accession>
<dbReference type="OrthoDB" id="1525352at2759"/>
<dbReference type="SUPFAM" id="SSF117281">
    <property type="entry name" value="Kelch motif"/>
    <property type="match status" value="1"/>
</dbReference>
<sequence>MEAASDAKRQKTENMEEASDAKRKKLENLVTLEELEATSNQNQTEGETGIIKFTPVRRGKIEDMNFFLRNCPSSRQPWSQELTATSTKMCQKRSAGLTQFSPICRGYIILWSSAQCYAIQFCTSKDNFKHPLGNIKEIDSRFMNLKALPVTHMSYSVADCEGNHFSCFSKKATVNGDKDSLACVPPMQREKVGPLSVVLDGKLYVMGSCYIWDESKEPWGEIFDPSTMQWRMNEYLYAYDLRNRLFCRATPAEMGLIGEGYDDWFKERRIHDLGNNNLCLVLMLDDCNSVRVVVFEPYVRINGHGAPYLDVILKGHKDYRPGVTMEATYEMILKQES</sequence>
<protein>
    <submittedName>
        <fullName evidence="2">Galactose oxidase, beta-propeller</fullName>
    </submittedName>
</protein>
<dbReference type="InterPro" id="IPR015915">
    <property type="entry name" value="Kelch-typ_b-propeller"/>
</dbReference>
<reference evidence="2 3" key="1">
    <citation type="submission" date="2013-09" db="EMBL/GenBank/DDBJ databases">
        <title>Corchorus capsularis genome sequencing.</title>
        <authorList>
            <person name="Alam M."/>
            <person name="Haque M.S."/>
            <person name="Islam M.S."/>
            <person name="Emdad E.M."/>
            <person name="Islam M.M."/>
            <person name="Ahmed B."/>
            <person name="Halim A."/>
            <person name="Hossen Q.M.M."/>
            <person name="Hossain M.Z."/>
            <person name="Ahmed R."/>
            <person name="Khan M.M."/>
            <person name="Islam R."/>
            <person name="Rashid M.M."/>
            <person name="Khan S.A."/>
            <person name="Rahman M.S."/>
            <person name="Alam M."/>
        </authorList>
    </citation>
    <scope>NUCLEOTIDE SEQUENCE [LARGE SCALE GENOMIC DNA]</scope>
    <source>
        <strain evidence="3">cv. CVL-1</strain>
        <tissue evidence="2">Whole seedling</tissue>
    </source>
</reference>
<feature type="compositionally biased region" description="Basic and acidic residues" evidence="1">
    <location>
        <begin position="1"/>
        <end position="14"/>
    </location>
</feature>
<organism evidence="2 3">
    <name type="scientific">Corchorus capsularis</name>
    <name type="common">Jute</name>
    <dbReference type="NCBI Taxonomy" id="210143"/>
    <lineage>
        <taxon>Eukaryota</taxon>
        <taxon>Viridiplantae</taxon>
        <taxon>Streptophyta</taxon>
        <taxon>Embryophyta</taxon>
        <taxon>Tracheophyta</taxon>
        <taxon>Spermatophyta</taxon>
        <taxon>Magnoliopsida</taxon>
        <taxon>eudicotyledons</taxon>
        <taxon>Gunneridae</taxon>
        <taxon>Pentapetalae</taxon>
        <taxon>rosids</taxon>
        <taxon>malvids</taxon>
        <taxon>Malvales</taxon>
        <taxon>Malvaceae</taxon>
        <taxon>Grewioideae</taxon>
        <taxon>Apeibeae</taxon>
        <taxon>Corchorus</taxon>
    </lineage>
</organism>
<feature type="region of interest" description="Disordered" evidence="1">
    <location>
        <begin position="1"/>
        <end position="23"/>
    </location>
</feature>
<dbReference type="EMBL" id="AWWV01010866">
    <property type="protein sequence ID" value="OMO76612.1"/>
    <property type="molecule type" value="Genomic_DNA"/>
</dbReference>
<gene>
    <name evidence="2" type="ORF">CCACVL1_15549</name>
</gene>
<keyword evidence="3" id="KW-1185">Reference proteome</keyword>
<evidence type="ECO:0000313" key="2">
    <source>
        <dbReference type="EMBL" id="OMO76612.1"/>
    </source>
</evidence>
<evidence type="ECO:0000256" key="1">
    <source>
        <dbReference type="SAM" id="MobiDB-lite"/>
    </source>
</evidence>
<evidence type="ECO:0000313" key="3">
    <source>
        <dbReference type="Proteomes" id="UP000188268"/>
    </source>
</evidence>
<dbReference type="AlphaFoldDB" id="A0A1R3I203"/>
<name>A0A1R3I203_COCAP</name>